<dbReference type="Pfam" id="PF00122">
    <property type="entry name" value="E1-E2_ATPase"/>
    <property type="match status" value="1"/>
</dbReference>
<gene>
    <name evidence="4" type="ORF">RJT34_10687</name>
</gene>
<name>A0AAN9JM51_CLITE</name>
<evidence type="ECO:0000256" key="1">
    <source>
        <dbReference type="ARBA" id="ARBA00022842"/>
    </source>
</evidence>
<dbReference type="Gene3D" id="2.70.150.10">
    <property type="entry name" value="Calcium-transporting ATPase, cytoplasmic transduction domain A"/>
    <property type="match status" value="1"/>
</dbReference>
<feature type="domain" description="P-type ATPase A" evidence="3">
    <location>
        <begin position="231"/>
        <end position="310"/>
    </location>
</feature>
<accession>A0AAN9JM51</accession>
<dbReference type="EMBL" id="JAYKXN010000003">
    <property type="protein sequence ID" value="KAK7299859.1"/>
    <property type="molecule type" value="Genomic_DNA"/>
</dbReference>
<feature type="transmembrane region" description="Helical" evidence="2">
    <location>
        <begin position="709"/>
        <end position="730"/>
    </location>
</feature>
<dbReference type="InterPro" id="IPR059000">
    <property type="entry name" value="ATPase_P-type_domA"/>
</dbReference>
<dbReference type="AlphaFoldDB" id="A0AAN9JM51"/>
<dbReference type="Gene3D" id="1.20.1110.10">
    <property type="entry name" value="Calcium-transporting ATPase, transmembrane domain"/>
    <property type="match status" value="1"/>
</dbReference>
<evidence type="ECO:0000259" key="3">
    <source>
        <dbReference type="Pfam" id="PF00122"/>
    </source>
</evidence>
<feature type="transmembrane region" description="Helical" evidence="2">
    <location>
        <begin position="192"/>
        <end position="212"/>
    </location>
</feature>
<keyword evidence="2" id="KW-0812">Transmembrane</keyword>
<dbReference type="PANTHER" id="PTHR24093:SF454">
    <property type="entry name" value="CATION-TRANSPORTING P-TYPE ATPASE C-TERMINAL DOMAIN-CONTAINING PROTEIN"/>
    <property type="match status" value="1"/>
</dbReference>
<dbReference type="SUPFAM" id="SSF81665">
    <property type="entry name" value="Calcium ATPase, transmembrane domain M"/>
    <property type="match status" value="1"/>
</dbReference>
<keyword evidence="5" id="KW-1185">Reference proteome</keyword>
<dbReference type="GO" id="GO:0005388">
    <property type="term" value="F:P-type calcium transporter activity"/>
    <property type="evidence" value="ECO:0007669"/>
    <property type="project" value="TreeGrafter"/>
</dbReference>
<dbReference type="Proteomes" id="UP001359559">
    <property type="component" value="Unassembled WGS sequence"/>
</dbReference>
<keyword evidence="2" id="KW-1133">Transmembrane helix</keyword>
<dbReference type="Gene3D" id="3.40.50.1000">
    <property type="entry name" value="HAD superfamily/HAD-like"/>
    <property type="match status" value="1"/>
</dbReference>
<comment type="caution">
    <text evidence="4">The sequence shown here is derived from an EMBL/GenBank/DDBJ whole genome shotgun (WGS) entry which is preliminary data.</text>
</comment>
<keyword evidence="1" id="KW-0460">Magnesium</keyword>
<feature type="transmembrane region" description="Helical" evidence="2">
    <location>
        <begin position="618"/>
        <end position="638"/>
    </location>
</feature>
<feature type="transmembrane region" description="Helical" evidence="2">
    <location>
        <begin position="650"/>
        <end position="680"/>
    </location>
</feature>
<evidence type="ECO:0000256" key="2">
    <source>
        <dbReference type="SAM" id="Phobius"/>
    </source>
</evidence>
<feature type="transmembrane region" description="Helical" evidence="2">
    <location>
        <begin position="436"/>
        <end position="457"/>
    </location>
</feature>
<organism evidence="4 5">
    <name type="scientific">Clitoria ternatea</name>
    <name type="common">Butterfly pea</name>
    <dbReference type="NCBI Taxonomy" id="43366"/>
    <lineage>
        <taxon>Eukaryota</taxon>
        <taxon>Viridiplantae</taxon>
        <taxon>Streptophyta</taxon>
        <taxon>Embryophyta</taxon>
        <taxon>Tracheophyta</taxon>
        <taxon>Spermatophyta</taxon>
        <taxon>Magnoliopsida</taxon>
        <taxon>eudicotyledons</taxon>
        <taxon>Gunneridae</taxon>
        <taxon>Pentapetalae</taxon>
        <taxon>rosids</taxon>
        <taxon>fabids</taxon>
        <taxon>Fabales</taxon>
        <taxon>Fabaceae</taxon>
        <taxon>Papilionoideae</taxon>
        <taxon>50 kb inversion clade</taxon>
        <taxon>NPAAA clade</taxon>
        <taxon>indigoferoid/millettioid clade</taxon>
        <taxon>Phaseoleae</taxon>
        <taxon>Clitoria</taxon>
    </lineage>
</organism>
<feature type="transmembrane region" description="Helical" evidence="2">
    <location>
        <begin position="394"/>
        <end position="416"/>
    </location>
</feature>
<dbReference type="InterPro" id="IPR023214">
    <property type="entry name" value="HAD_sf"/>
</dbReference>
<reference evidence="4 5" key="1">
    <citation type="submission" date="2024-01" db="EMBL/GenBank/DDBJ databases">
        <title>The genomes of 5 underutilized Papilionoideae crops provide insights into root nodulation and disease resistance.</title>
        <authorList>
            <person name="Yuan L."/>
        </authorList>
    </citation>
    <scope>NUCLEOTIDE SEQUENCE [LARGE SCALE GENOMIC DNA]</scope>
    <source>
        <strain evidence="4">LY-2023</strain>
        <tissue evidence="4">Leaf</tissue>
    </source>
</reference>
<dbReference type="InterPro" id="IPR023298">
    <property type="entry name" value="ATPase_P-typ_TM_dom_sf"/>
</dbReference>
<dbReference type="GO" id="GO:0000166">
    <property type="term" value="F:nucleotide binding"/>
    <property type="evidence" value="ECO:0007669"/>
    <property type="project" value="InterPro"/>
</dbReference>
<sequence length="736" mass="80577">MSQESTSSANANLEHALLCTGNSKYTKQWRKSLYMIGFLNSVRKPPTSTANYESLPQFIPLPTSEPPARTSSAKSSVAIDICSEDEEVKKDVEERIRSDIAGIVMERDLKSLHELGGVELISSVLVDQRQTSQDGAVGGTPTIPAVGTSLCGFLLNSCRCNGYIILMLLVSAALSFATEFKLEGPKHGWHDPVAILLAVFLLVVGNSMASFWRERKMLRLAKKRSQLEFTIERGEESLKVPVSDIVVGDLVCLKPGDEVPAYGLLVSDEILVLAEAKKCKSRNPFLIYGSKVIEGQGKMVVASVGNKTNLVETSACNPERRCLLESLIEKPISYIDKVALFISVLVAFVVFIRLICKKDAKNGGLPEMKGNVSVGSVMEVLERVLLRPQGKVSILTGLVAVAILSVQHGMPLVVAVSLKYKLDKVVSKQDALLNDLSACATMGLVTVICIDVSGGLISKSMEVSKIWIGEEDITSKFEGSETTDQPMLDVLKEGVGLSVLDPDLSFSSVCKPLVYWAEATWEMNMISFRENFDILDHTKLNDKEGSGVLVRKVVGMEVPPDGIVLDGKELQDLNGEAKLDKVGLALVMGSLSPEDKKEMVECLKEKGHVVLKVVLQSYFFLVALSCCFLMQVAVIEYAKGLADCMQLNATEWAICVLISALPWIIEWTICFLIGALPWIIERVLNNFLSTNYASDSELITTSQSFHRSIALPFLMLLLFPVGLIFSQIGMNMTTFR</sequence>
<evidence type="ECO:0000313" key="4">
    <source>
        <dbReference type="EMBL" id="KAK7299859.1"/>
    </source>
</evidence>
<evidence type="ECO:0000313" key="5">
    <source>
        <dbReference type="Proteomes" id="UP001359559"/>
    </source>
</evidence>
<dbReference type="SUPFAM" id="SSF81653">
    <property type="entry name" value="Calcium ATPase, transduction domain A"/>
    <property type="match status" value="1"/>
</dbReference>
<keyword evidence="2" id="KW-0472">Membrane</keyword>
<dbReference type="PANTHER" id="PTHR24093">
    <property type="entry name" value="CATION TRANSPORTING ATPASE"/>
    <property type="match status" value="1"/>
</dbReference>
<dbReference type="InterPro" id="IPR023299">
    <property type="entry name" value="ATPase_P-typ_cyto_dom_N"/>
</dbReference>
<dbReference type="InterPro" id="IPR008250">
    <property type="entry name" value="ATPase_P-typ_transduc_dom_A_sf"/>
</dbReference>
<proteinExistence type="predicted"/>
<feature type="transmembrane region" description="Helical" evidence="2">
    <location>
        <begin position="163"/>
        <end position="180"/>
    </location>
</feature>
<feature type="transmembrane region" description="Helical" evidence="2">
    <location>
        <begin position="338"/>
        <end position="355"/>
    </location>
</feature>
<dbReference type="Gene3D" id="3.40.1110.10">
    <property type="entry name" value="Calcium-transporting ATPase, cytoplasmic domain N"/>
    <property type="match status" value="1"/>
</dbReference>
<protein>
    <recommendedName>
        <fullName evidence="3">P-type ATPase A domain-containing protein</fullName>
    </recommendedName>
</protein>
<dbReference type="GO" id="GO:0005886">
    <property type="term" value="C:plasma membrane"/>
    <property type="evidence" value="ECO:0007669"/>
    <property type="project" value="TreeGrafter"/>
</dbReference>